<sequence>MILCLSLLSLSLLHLVPGVFGEQNGKPVEGRPFTVSCSYPPRYKTNTKYFSKVVDSTEADLIRTSIHNTLVRVGGLSLYDDTSRQQVRVTFDAVKSGDAGQYMTGIDITLLPDPTCRFQLEVQKDLVGQTSIWQTAEMNVTTMTNHHSVGVDGANHQFESWFSLPILVCVCALLIVCVFSLLLLFKLHCSTEHDEHNIASISLSYRVRPRSSQTSDYETMNSVLGDNTTQSSVAVESAAPSDAETSIPIYAEVQRRSHVYQNLRADTLQEAIYYNLDVPANKHVPNVYQEPINI</sequence>
<keyword evidence="5" id="KW-0732">Signal</keyword>
<dbReference type="GO" id="GO:0004888">
    <property type="term" value="F:transmembrane signaling receptor activity"/>
    <property type="evidence" value="ECO:0007669"/>
    <property type="project" value="TreeGrafter"/>
</dbReference>
<dbReference type="InterPro" id="IPR050671">
    <property type="entry name" value="CD300_family_receptors"/>
</dbReference>
<evidence type="ECO:0000256" key="3">
    <source>
        <dbReference type="ARBA" id="ARBA00023136"/>
    </source>
</evidence>
<evidence type="ECO:0000256" key="2">
    <source>
        <dbReference type="ARBA" id="ARBA00022692"/>
    </source>
</evidence>
<dbReference type="AlphaFoldDB" id="A0AAV6GWI9"/>
<name>A0AAV6GWI9_9TELE</name>
<dbReference type="GO" id="GO:0005886">
    <property type="term" value="C:plasma membrane"/>
    <property type="evidence" value="ECO:0007669"/>
    <property type="project" value="TreeGrafter"/>
</dbReference>
<dbReference type="PANTHER" id="PTHR11860">
    <property type="entry name" value="POLYMERIC-IMMUNOGLOBULIN RECEPTOR"/>
    <property type="match status" value="1"/>
</dbReference>
<keyword evidence="2 4" id="KW-0812">Transmembrane</keyword>
<feature type="transmembrane region" description="Helical" evidence="4">
    <location>
        <begin position="161"/>
        <end position="185"/>
    </location>
</feature>
<proteinExistence type="predicted"/>
<evidence type="ECO:0000256" key="4">
    <source>
        <dbReference type="SAM" id="Phobius"/>
    </source>
</evidence>
<evidence type="ECO:0000256" key="1">
    <source>
        <dbReference type="ARBA" id="ARBA00004370"/>
    </source>
</evidence>
<keyword evidence="4" id="KW-1133">Transmembrane helix</keyword>
<evidence type="ECO:0000256" key="5">
    <source>
        <dbReference type="SAM" id="SignalP"/>
    </source>
</evidence>
<evidence type="ECO:0000313" key="7">
    <source>
        <dbReference type="Proteomes" id="UP000823561"/>
    </source>
</evidence>
<keyword evidence="7" id="KW-1185">Reference proteome</keyword>
<comment type="caution">
    <text evidence="6">The sequence shown here is derived from an EMBL/GenBank/DDBJ whole genome shotgun (WGS) entry which is preliminary data.</text>
</comment>
<dbReference type="EMBL" id="JADWDJ010000007">
    <property type="protein sequence ID" value="KAG5278090.1"/>
    <property type="molecule type" value="Genomic_DNA"/>
</dbReference>
<protein>
    <submittedName>
        <fullName evidence="6">Uncharacterized protein</fullName>
    </submittedName>
</protein>
<dbReference type="Gene3D" id="2.60.40.10">
    <property type="entry name" value="Immunoglobulins"/>
    <property type="match status" value="1"/>
</dbReference>
<dbReference type="InterPro" id="IPR013783">
    <property type="entry name" value="Ig-like_fold"/>
</dbReference>
<feature type="chain" id="PRO_5043775607" evidence="5">
    <location>
        <begin position="22"/>
        <end position="294"/>
    </location>
</feature>
<comment type="subcellular location">
    <subcellularLocation>
        <location evidence="1">Membrane</location>
    </subcellularLocation>
</comment>
<reference evidence="6" key="1">
    <citation type="submission" date="2020-10" db="EMBL/GenBank/DDBJ databases">
        <title>Chromosome-scale genome assembly of the Allis shad, Alosa alosa.</title>
        <authorList>
            <person name="Margot Z."/>
            <person name="Christophe K."/>
            <person name="Cabau C."/>
            <person name="Louis A."/>
            <person name="Berthelot C."/>
            <person name="Parey E."/>
            <person name="Roest Crollius H."/>
            <person name="Montfort J."/>
            <person name="Robinson-Rechavi M."/>
            <person name="Bucao C."/>
            <person name="Bouchez O."/>
            <person name="Gislard M."/>
            <person name="Lluch J."/>
            <person name="Milhes M."/>
            <person name="Lampietro C."/>
            <person name="Lopez Roques C."/>
            <person name="Donnadieu C."/>
            <person name="Braasch I."/>
            <person name="Desvignes T."/>
            <person name="Postlethwait J."/>
            <person name="Bobe J."/>
            <person name="Guiguen Y."/>
        </authorList>
    </citation>
    <scope>NUCLEOTIDE SEQUENCE</scope>
    <source>
        <strain evidence="6">M-15738</strain>
        <tissue evidence="6">Blood</tissue>
    </source>
</reference>
<accession>A0AAV6GWI9</accession>
<gene>
    <name evidence="6" type="ORF">AALO_G00095070</name>
</gene>
<dbReference type="Proteomes" id="UP000823561">
    <property type="component" value="Chromosome 7"/>
</dbReference>
<feature type="signal peptide" evidence="5">
    <location>
        <begin position="1"/>
        <end position="21"/>
    </location>
</feature>
<dbReference type="PANTHER" id="PTHR11860:SF87">
    <property type="entry name" value="CMRF35-LIKE MOLECULE 8"/>
    <property type="match status" value="1"/>
</dbReference>
<organism evidence="6 7">
    <name type="scientific">Alosa alosa</name>
    <name type="common">allis shad</name>
    <dbReference type="NCBI Taxonomy" id="278164"/>
    <lineage>
        <taxon>Eukaryota</taxon>
        <taxon>Metazoa</taxon>
        <taxon>Chordata</taxon>
        <taxon>Craniata</taxon>
        <taxon>Vertebrata</taxon>
        <taxon>Euteleostomi</taxon>
        <taxon>Actinopterygii</taxon>
        <taxon>Neopterygii</taxon>
        <taxon>Teleostei</taxon>
        <taxon>Clupei</taxon>
        <taxon>Clupeiformes</taxon>
        <taxon>Clupeoidei</taxon>
        <taxon>Clupeidae</taxon>
        <taxon>Alosa</taxon>
    </lineage>
</organism>
<keyword evidence="3 4" id="KW-0472">Membrane</keyword>
<evidence type="ECO:0000313" key="6">
    <source>
        <dbReference type="EMBL" id="KAG5278090.1"/>
    </source>
</evidence>